<dbReference type="OrthoDB" id="3574450at2"/>
<dbReference type="EMBL" id="JABJWZ010000331">
    <property type="protein sequence ID" value="MBB1256289.1"/>
    <property type="molecule type" value="Genomic_DNA"/>
</dbReference>
<comment type="caution">
    <text evidence="4">The sequence shown here is derived from an EMBL/GenBank/DDBJ whole genome shotgun (WGS) entry which is preliminary data.</text>
</comment>
<protein>
    <submittedName>
        <fullName evidence="4">Uncharacterized protein</fullName>
    </submittedName>
</protein>
<gene>
    <name evidence="4" type="ORF">FNX44_023455</name>
    <name evidence="2" type="ORF">H3146_23460</name>
    <name evidence="3" type="ORF">H3147_24010</name>
</gene>
<name>A0A5P0YXP8_9ACTN</name>
<evidence type="ECO:0000313" key="4">
    <source>
        <dbReference type="EMBL" id="MQS04770.1"/>
    </source>
</evidence>
<dbReference type="Pfam" id="PF20064">
    <property type="entry name" value="DUF6463"/>
    <property type="match status" value="1"/>
</dbReference>
<dbReference type="Proteomes" id="UP000525686">
    <property type="component" value="Unassembled WGS sequence"/>
</dbReference>
<dbReference type="Proteomes" id="UP000517765">
    <property type="component" value="Unassembled WGS sequence"/>
</dbReference>
<organism evidence="4 5">
    <name type="scientific">Streptomyces alkaliterrae</name>
    <dbReference type="NCBI Taxonomy" id="2213162"/>
    <lineage>
        <taxon>Bacteria</taxon>
        <taxon>Bacillati</taxon>
        <taxon>Actinomycetota</taxon>
        <taxon>Actinomycetes</taxon>
        <taxon>Kitasatosporales</taxon>
        <taxon>Streptomycetaceae</taxon>
        <taxon>Streptomyces</taxon>
    </lineage>
</organism>
<dbReference type="AlphaFoldDB" id="A0A5P0YXP8"/>
<sequence length="120" mass="12779">MGVLHITLLGAQNIGHLGAWFSGDLWGLPREEFVEPRGAGGAFWISIGSFAVPLLLLGLLVSHFGRRGVRVPPSVGWGLAVWGAVGAAVIEPTPMLLILLPAVLLIRQRERTADGRPSAR</sequence>
<keyword evidence="1" id="KW-0472">Membrane</keyword>
<keyword evidence="1" id="KW-1133">Transmembrane helix</keyword>
<keyword evidence="5" id="KW-1185">Reference proteome</keyword>
<evidence type="ECO:0000313" key="6">
    <source>
        <dbReference type="Proteomes" id="UP000517765"/>
    </source>
</evidence>
<proteinExistence type="predicted"/>
<dbReference type="EMBL" id="JABJXA010000219">
    <property type="protein sequence ID" value="MBB1261856.1"/>
    <property type="molecule type" value="Genomic_DNA"/>
</dbReference>
<dbReference type="EMBL" id="VJYK02000348">
    <property type="protein sequence ID" value="MQS04770.1"/>
    <property type="molecule type" value="Genomic_DNA"/>
</dbReference>
<evidence type="ECO:0000313" key="5">
    <source>
        <dbReference type="Proteomes" id="UP000320857"/>
    </source>
</evidence>
<feature type="transmembrane region" description="Helical" evidence="1">
    <location>
        <begin position="81"/>
        <end position="106"/>
    </location>
</feature>
<evidence type="ECO:0000313" key="2">
    <source>
        <dbReference type="EMBL" id="MBB1256289.1"/>
    </source>
</evidence>
<feature type="transmembrane region" description="Helical" evidence="1">
    <location>
        <begin position="42"/>
        <end position="61"/>
    </location>
</feature>
<dbReference type="Proteomes" id="UP000320857">
    <property type="component" value="Unassembled WGS sequence"/>
</dbReference>
<evidence type="ECO:0000313" key="3">
    <source>
        <dbReference type="EMBL" id="MBB1261856.1"/>
    </source>
</evidence>
<accession>A0A5P0YXP8</accession>
<evidence type="ECO:0000256" key="1">
    <source>
        <dbReference type="SAM" id="Phobius"/>
    </source>
</evidence>
<keyword evidence="1" id="KW-0812">Transmembrane</keyword>
<dbReference type="InterPro" id="IPR045590">
    <property type="entry name" value="DUF6463"/>
</dbReference>
<reference evidence="2" key="3">
    <citation type="journal article" name="Syst. Appl. Microbiol.">
        <title>Streptomyces alkaliterrae sp. nov., isolated from an alkaline soil, and emended descriptions of Streptomyces alkaliphilus, Streptomyces calidiresistens and Streptomyces durbertensis.</title>
        <authorList>
            <person name="Swiecimska M."/>
            <person name="Golinska P."/>
            <person name="Nouioui I."/>
            <person name="Wypij M."/>
            <person name="Rai M."/>
            <person name="Sangal V."/>
            <person name="Goodfellow M."/>
        </authorList>
    </citation>
    <scope>NUCLEOTIDE SEQUENCE</scope>
    <source>
        <strain evidence="2">OF3</strain>
        <strain evidence="3">OF8</strain>
    </source>
</reference>
<reference evidence="4 5" key="1">
    <citation type="submission" date="2019-10" db="EMBL/GenBank/DDBJ databases">
        <title>Streptomyces sp. nov., a novel actinobacterium isolated from alkaline environment.</title>
        <authorList>
            <person name="Golinska P."/>
        </authorList>
    </citation>
    <scope>NUCLEOTIDE SEQUENCE [LARGE SCALE GENOMIC DNA]</scope>
    <source>
        <strain evidence="4 5">OF1</strain>
    </source>
</reference>
<evidence type="ECO:0000313" key="7">
    <source>
        <dbReference type="Proteomes" id="UP000525686"/>
    </source>
</evidence>
<reference evidence="6 7" key="2">
    <citation type="submission" date="2020-05" db="EMBL/GenBank/DDBJ databases">
        <title>Classification of alakaliphilic streptomycetes isolated from an alkaline soil next to Lonar Crater, India and a proposal for the recognition of Streptomyces alkaliterrae sp. nov.</title>
        <authorList>
            <person name="Golinska P."/>
        </authorList>
    </citation>
    <scope>NUCLEOTIDE SEQUENCE [LARGE SCALE GENOMIC DNA]</scope>
    <source>
        <strain evidence="7">OF3</strain>
        <strain evidence="6">OF8</strain>
    </source>
</reference>